<sequence length="398" mass="45285">MKIRVENIDDDTLFTTKQVSIGGKKITTPTKAIPIKKIYNNESILTEARGFNEVYFQVDDKKIQRARSSFDSEFSRSIGSGLNNAKNGEINAVFAEYKTTKAAPKEHLEYLSDLIYSTSDILTVPRMPALQSAIKEDNVGTASKNFQRYMKNLKSYLEYADQMNGKPIMGVIPTLPPVFTSHIIDLYFDKGVRAFYFDFDGRKVTAEKQLTDMVTPLMRRVSVEDLQEDVLLYSLNAHRGRNTGGKNYTPAADFMTFGFGLDVLGDKHVGGKLPPHLYEKINEGGPSFRVFHKDEYTYQSYEYDKELRRKLPLETGLDADRILGRPSDNYRLSSILNGEQQGIEARRLHTVINEHRVKDHIYKKKGVGSKVLNNMKSAKREFDGNSNQSKLDELDDLF</sequence>
<evidence type="ECO:0000313" key="2">
    <source>
        <dbReference type="Proteomes" id="UP000258707"/>
    </source>
</evidence>
<evidence type="ECO:0000313" key="1">
    <source>
        <dbReference type="EMBL" id="AXR77703.1"/>
    </source>
</evidence>
<dbReference type="AlphaFoldDB" id="A0A346PDV8"/>
<dbReference type="Proteomes" id="UP000258707">
    <property type="component" value="Chromosome"/>
</dbReference>
<dbReference type="KEGG" id="nan:AArc1_1368"/>
<protein>
    <submittedName>
        <fullName evidence="1">Uncharacterized protein</fullName>
    </submittedName>
</protein>
<accession>A0A346PDV8</accession>
<organism evidence="1 2">
    <name type="scientific">Natrarchaeobaculum sulfurireducens</name>
    <dbReference type="NCBI Taxonomy" id="2044521"/>
    <lineage>
        <taxon>Archaea</taxon>
        <taxon>Methanobacteriati</taxon>
        <taxon>Methanobacteriota</taxon>
        <taxon>Stenosarchaea group</taxon>
        <taxon>Halobacteria</taxon>
        <taxon>Halobacteriales</taxon>
        <taxon>Natrialbaceae</taxon>
        <taxon>Natrarchaeobaculum</taxon>
    </lineage>
</organism>
<gene>
    <name evidence="1" type="ORF">AArc1_1368</name>
</gene>
<name>A0A346PDV8_9EURY</name>
<reference evidence="2" key="1">
    <citation type="submission" date="2017-10" db="EMBL/GenBank/DDBJ databases">
        <title>Phenotypic and genomic properties of facultatively anaerobic sulfur-reducing natronoarchaea from hypersaline soda lakes.</title>
        <authorList>
            <person name="Sorokin D.Y."/>
            <person name="Kublanov I.V."/>
            <person name="Roman P."/>
            <person name="Sinninghe Damste J.S."/>
            <person name="Golyshin P.N."/>
            <person name="Rojo D."/>
            <person name="Ciordia S."/>
            <person name="Mena Md.C."/>
            <person name="Ferrer M."/>
            <person name="Messina E."/>
            <person name="Smedile F."/>
            <person name="La Spada G."/>
            <person name="La Cono V."/>
            <person name="Yakimov M.M."/>
        </authorList>
    </citation>
    <scope>NUCLEOTIDE SEQUENCE [LARGE SCALE GENOMIC DNA]</scope>
    <source>
        <strain evidence="2">AArc1</strain>
    </source>
</reference>
<proteinExistence type="predicted"/>
<dbReference type="EMBL" id="CP024047">
    <property type="protein sequence ID" value="AXR77703.1"/>
    <property type="molecule type" value="Genomic_DNA"/>
</dbReference>